<accession>L8PG44</accession>
<evidence type="ECO:0000313" key="2">
    <source>
        <dbReference type="EMBL" id="ELS55385.1"/>
    </source>
</evidence>
<dbReference type="Proteomes" id="UP000011205">
    <property type="component" value="Unassembled WGS sequence"/>
</dbReference>
<name>L8PG44_STRVR</name>
<dbReference type="AlphaFoldDB" id="L8PG44"/>
<sequence length="34" mass="3905">MRQVTCRSGTRQPMSANSGRPRHGFRGTRHEPPR</sequence>
<dbReference type="EMBL" id="AMLP01000114">
    <property type="protein sequence ID" value="ELS55385.1"/>
    <property type="molecule type" value="Genomic_DNA"/>
</dbReference>
<proteinExistence type="predicted"/>
<reference evidence="2 3" key="1">
    <citation type="journal article" date="2013" name="Genome Announc.">
        <title>Draft Genome Sequence of Streptomyces viridochromogenes Strain Tu57, Producer of Avilamycin.</title>
        <authorList>
            <person name="Gruning B.A."/>
            <person name="Erxleben A."/>
            <person name="Hahnlein A."/>
            <person name="Gunther S."/>
        </authorList>
    </citation>
    <scope>NUCLEOTIDE SEQUENCE [LARGE SCALE GENOMIC DNA]</scope>
    <source>
        <strain evidence="2 3">Tue57</strain>
    </source>
</reference>
<organism evidence="2 3">
    <name type="scientific">Streptomyces viridochromogenes Tue57</name>
    <dbReference type="NCBI Taxonomy" id="1160705"/>
    <lineage>
        <taxon>Bacteria</taxon>
        <taxon>Bacillati</taxon>
        <taxon>Actinomycetota</taxon>
        <taxon>Actinomycetes</taxon>
        <taxon>Kitasatosporales</taxon>
        <taxon>Streptomycetaceae</taxon>
        <taxon>Streptomyces</taxon>
    </lineage>
</organism>
<protein>
    <submittedName>
        <fullName evidence="2">Uncharacterized protein</fullName>
    </submittedName>
</protein>
<feature type="compositionally biased region" description="Polar residues" evidence="1">
    <location>
        <begin position="1"/>
        <end position="18"/>
    </location>
</feature>
<comment type="caution">
    <text evidence="2">The sequence shown here is derived from an EMBL/GenBank/DDBJ whole genome shotgun (WGS) entry which is preliminary data.</text>
</comment>
<evidence type="ECO:0000313" key="3">
    <source>
        <dbReference type="Proteomes" id="UP000011205"/>
    </source>
</evidence>
<feature type="region of interest" description="Disordered" evidence="1">
    <location>
        <begin position="1"/>
        <end position="34"/>
    </location>
</feature>
<evidence type="ECO:0000256" key="1">
    <source>
        <dbReference type="SAM" id="MobiDB-lite"/>
    </source>
</evidence>
<gene>
    <name evidence="2" type="ORF">STVIR_3627</name>
</gene>